<keyword evidence="1" id="KW-1133">Transmembrane helix</keyword>
<dbReference type="Proteomes" id="UP000261174">
    <property type="component" value="Unassembled WGS sequence"/>
</dbReference>
<keyword evidence="1" id="KW-0812">Transmembrane</keyword>
<protein>
    <submittedName>
        <fullName evidence="2">Uncharacterized protein</fullName>
    </submittedName>
</protein>
<organism evidence="2 3">
    <name type="scientific">Chitinophaga silvisoli</name>
    <dbReference type="NCBI Taxonomy" id="2291814"/>
    <lineage>
        <taxon>Bacteria</taxon>
        <taxon>Pseudomonadati</taxon>
        <taxon>Bacteroidota</taxon>
        <taxon>Chitinophagia</taxon>
        <taxon>Chitinophagales</taxon>
        <taxon>Chitinophagaceae</taxon>
        <taxon>Chitinophaga</taxon>
    </lineage>
</organism>
<keyword evidence="1" id="KW-0472">Membrane</keyword>
<feature type="transmembrane region" description="Helical" evidence="1">
    <location>
        <begin position="6"/>
        <end position="24"/>
    </location>
</feature>
<comment type="caution">
    <text evidence="2">The sequence shown here is derived from an EMBL/GenBank/DDBJ whole genome shotgun (WGS) entry which is preliminary data.</text>
</comment>
<evidence type="ECO:0000256" key="1">
    <source>
        <dbReference type="SAM" id="Phobius"/>
    </source>
</evidence>
<gene>
    <name evidence="2" type="ORF">DXN04_33765</name>
</gene>
<name>A0A3E1NMS6_9BACT</name>
<accession>A0A3E1NMS6</accession>
<dbReference type="EMBL" id="QTJV01000030">
    <property type="protein sequence ID" value="RFM29230.1"/>
    <property type="molecule type" value="Genomic_DNA"/>
</dbReference>
<evidence type="ECO:0000313" key="2">
    <source>
        <dbReference type="EMBL" id="RFM29230.1"/>
    </source>
</evidence>
<keyword evidence="3" id="KW-1185">Reference proteome</keyword>
<dbReference type="AlphaFoldDB" id="A0A3E1NMS6"/>
<sequence length="92" mass="10586">MKKMLIAIFIIAIINLCVTLYLSISRFSVEVNSYNKSDTAINHVRIDSIQLVITERESIVYKLKEHEKDIEDKVISLNDSATLELFKKLVSE</sequence>
<proteinExistence type="predicted"/>
<reference evidence="2 3" key="1">
    <citation type="submission" date="2018-08" db="EMBL/GenBank/DDBJ databases">
        <title>Chitinophaga sp. K20C18050901, a novel bacterium isolated from forest soil.</title>
        <authorList>
            <person name="Wang C."/>
        </authorList>
    </citation>
    <scope>NUCLEOTIDE SEQUENCE [LARGE SCALE GENOMIC DNA]</scope>
    <source>
        <strain evidence="2 3">K20C18050901</strain>
    </source>
</reference>
<evidence type="ECO:0000313" key="3">
    <source>
        <dbReference type="Proteomes" id="UP000261174"/>
    </source>
</evidence>